<dbReference type="InterPro" id="IPR011658">
    <property type="entry name" value="PA14_dom"/>
</dbReference>
<gene>
    <name evidence="2" type="ORF">OP10G_4213</name>
</gene>
<evidence type="ECO:0000313" key="3">
    <source>
        <dbReference type="Proteomes" id="UP000027982"/>
    </source>
</evidence>
<sequence length="228" mass="24378">MRMEKMGIAFQLGAPTLEPGVLNLAAAHEWKVTRPALAGARVVLADGTEVRDGRVPAREGDVRLFFQLPGGRRGDAAVGHAVTLRTATGFTESGLKRTKIAWKGDLTPAPSAFAGGTSDVVSTATLDGLDLKEPFALLFEGGLVIEKAGRYTLGIGSDDGSVLYLDGKRILENDGAHGYYERTVTVDLQPGVYPLQLTYFDAGGAQRVSLFWTPPGGQRETIANLRHR</sequence>
<dbReference type="AlphaFoldDB" id="A0A068NVY7"/>
<protein>
    <submittedName>
        <fullName evidence="2">Large, multifunctional secreted protein</fullName>
    </submittedName>
</protein>
<reference evidence="2 3" key="1">
    <citation type="journal article" date="2014" name="PLoS ONE">
        <title>The first complete genome sequence of the class fimbriimonadia in the phylum armatimonadetes.</title>
        <authorList>
            <person name="Hu Z.Y."/>
            <person name="Wang Y.Z."/>
            <person name="Im W.T."/>
            <person name="Wang S.Y."/>
            <person name="Zhao G.P."/>
            <person name="Zheng H.J."/>
            <person name="Quan Z.X."/>
        </authorList>
    </citation>
    <scope>NUCLEOTIDE SEQUENCE [LARGE SCALE GENOMIC DNA]</scope>
    <source>
        <strain evidence="2">Gsoil 348</strain>
    </source>
</reference>
<dbReference type="Pfam" id="PF07691">
    <property type="entry name" value="PA14"/>
    <property type="match status" value="1"/>
</dbReference>
<dbReference type="SMART" id="SM00758">
    <property type="entry name" value="PA14"/>
    <property type="match status" value="1"/>
</dbReference>
<feature type="domain" description="PA14" evidence="1">
    <location>
        <begin position="90"/>
        <end position="226"/>
    </location>
</feature>
<dbReference type="InterPro" id="IPR037524">
    <property type="entry name" value="PA14/GLEYA"/>
</dbReference>
<keyword evidence="3" id="KW-1185">Reference proteome</keyword>
<dbReference type="Gene3D" id="2.60.120.380">
    <property type="match status" value="1"/>
</dbReference>
<dbReference type="PROSITE" id="PS51820">
    <property type="entry name" value="PA14"/>
    <property type="match status" value="1"/>
</dbReference>
<dbReference type="STRING" id="661478.OP10G_4213"/>
<dbReference type="KEGG" id="fgi:OP10G_4213"/>
<proteinExistence type="predicted"/>
<evidence type="ECO:0000259" key="1">
    <source>
        <dbReference type="PROSITE" id="PS51820"/>
    </source>
</evidence>
<dbReference type="eggNOG" id="COG1524">
    <property type="taxonomic scope" value="Bacteria"/>
</dbReference>
<evidence type="ECO:0000313" key="2">
    <source>
        <dbReference type="EMBL" id="AIE87581.1"/>
    </source>
</evidence>
<accession>A0A068NVY7</accession>
<name>A0A068NVY7_FIMGI</name>
<dbReference type="EMBL" id="CP007139">
    <property type="protein sequence ID" value="AIE87581.1"/>
    <property type="molecule type" value="Genomic_DNA"/>
</dbReference>
<organism evidence="2 3">
    <name type="scientific">Fimbriimonas ginsengisoli Gsoil 348</name>
    <dbReference type="NCBI Taxonomy" id="661478"/>
    <lineage>
        <taxon>Bacteria</taxon>
        <taxon>Bacillati</taxon>
        <taxon>Armatimonadota</taxon>
        <taxon>Fimbriimonadia</taxon>
        <taxon>Fimbriimonadales</taxon>
        <taxon>Fimbriimonadaceae</taxon>
        <taxon>Fimbriimonas</taxon>
    </lineage>
</organism>
<dbReference type="Proteomes" id="UP000027982">
    <property type="component" value="Chromosome"/>
</dbReference>
<dbReference type="HOGENOM" id="CLU_1213345_0_0_0"/>
<dbReference type="SUPFAM" id="SSF56988">
    <property type="entry name" value="Anthrax protective antigen"/>
    <property type="match status" value="1"/>
</dbReference>